<evidence type="ECO:0008006" key="3">
    <source>
        <dbReference type="Google" id="ProtNLM"/>
    </source>
</evidence>
<dbReference type="RefSeq" id="WP_344420627.1">
    <property type="nucleotide sequence ID" value="NZ_BAAAQK010000018.1"/>
</dbReference>
<sequence>MGDTVWWSCAGCGSYAELPAEESEGFDITCPDCAADMTPQWTWDDRQAA</sequence>
<comment type="caution">
    <text evidence="1">The sequence shown here is derived from an EMBL/GenBank/DDBJ whole genome shotgun (WGS) entry which is preliminary data.</text>
</comment>
<dbReference type="EMBL" id="BAAAQK010000018">
    <property type="protein sequence ID" value="GAA1860520.1"/>
    <property type="molecule type" value="Genomic_DNA"/>
</dbReference>
<reference evidence="1 2" key="1">
    <citation type="journal article" date="2019" name="Int. J. Syst. Evol. Microbiol.">
        <title>The Global Catalogue of Microorganisms (GCM) 10K type strain sequencing project: providing services to taxonomists for standard genome sequencing and annotation.</title>
        <authorList>
            <consortium name="The Broad Institute Genomics Platform"/>
            <consortium name="The Broad Institute Genome Sequencing Center for Infectious Disease"/>
            <person name="Wu L."/>
            <person name="Ma J."/>
        </authorList>
    </citation>
    <scope>NUCLEOTIDE SEQUENCE [LARGE SCALE GENOMIC DNA]</scope>
    <source>
        <strain evidence="1 2">JCM 16009</strain>
    </source>
</reference>
<proteinExistence type="predicted"/>
<keyword evidence="2" id="KW-1185">Reference proteome</keyword>
<dbReference type="Proteomes" id="UP001500449">
    <property type="component" value="Unassembled WGS sequence"/>
</dbReference>
<name>A0ABN2NBU9_9PSEU</name>
<accession>A0ABN2NBU9</accession>
<gene>
    <name evidence="1" type="ORF">GCM10009836_45850</name>
</gene>
<evidence type="ECO:0000313" key="2">
    <source>
        <dbReference type="Proteomes" id="UP001500449"/>
    </source>
</evidence>
<protein>
    <recommendedName>
        <fullName evidence="3">Small CPxCG-related zinc finger protein</fullName>
    </recommendedName>
</protein>
<organism evidence="1 2">
    <name type="scientific">Pseudonocardia ailaonensis</name>
    <dbReference type="NCBI Taxonomy" id="367279"/>
    <lineage>
        <taxon>Bacteria</taxon>
        <taxon>Bacillati</taxon>
        <taxon>Actinomycetota</taxon>
        <taxon>Actinomycetes</taxon>
        <taxon>Pseudonocardiales</taxon>
        <taxon>Pseudonocardiaceae</taxon>
        <taxon>Pseudonocardia</taxon>
    </lineage>
</organism>
<evidence type="ECO:0000313" key="1">
    <source>
        <dbReference type="EMBL" id="GAA1860520.1"/>
    </source>
</evidence>